<accession>A0A1I5UB44</accession>
<dbReference type="SUPFAM" id="SSF55073">
    <property type="entry name" value="Nucleotide cyclase"/>
    <property type="match status" value="1"/>
</dbReference>
<evidence type="ECO:0000256" key="12">
    <source>
        <dbReference type="ARBA" id="ARBA00022840"/>
    </source>
</evidence>
<evidence type="ECO:0000256" key="9">
    <source>
        <dbReference type="ARBA" id="ARBA00022679"/>
    </source>
</evidence>
<dbReference type="SUPFAM" id="SSF47384">
    <property type="entry name" value="Homodimeric domain of signal transducing histidine kinase"/>
    <property type="match status" value="1"/>
</dbReference>
<dbReference type="SUPFAM" id="SSF55874">
    <property type="entry name" value="ATPase domain of HSP90 chaperone/DNA topoisomerase II/histidine kinase"/>
    <property type="match status" value="1"/>
</dbReference>
<feature type="domain" description="Response regulatory" evidence="22">
    <location>
        <begin position="914"/>
        <end position="1032"/>
    </location>
</feature>
<dbReference type="Gene3D" id="3.30.565.10">
    <property type="entry name" value="Histidine kinase-like ATPase, C-terminal domain"/>
    <property type="match status" value="1"/>
</dbReference>
<evidence type="ECO:0000256" key="19">
    <source>
        <dbReference type="PROSITE-ProRule" id="PRU00169"/>
    </source>
</evidence>
<proteinExistence type="inferred from homology"/>
<dbReference type="PRINTS" id="PR00344">
    <property type="entry name" value="BCTRLSENSOR"/>
</dbReference>
<dbReference type="AlphaFoldDB" id="A0A1I5UB44"/>
<evidence type="ECO:0000256" key="8">
    <source>
        <dbReference type="ARBA" id="ARBA00022553"/>
    </source>
</evidence>
<dbReference type="SUPFAM" id="SSF52172">
    <property type="entry name" value="CheY-like"/>
    <property type="match status" value="1"/>
</dbReference>
<evidence type="ECO:0000256" key="4">
    <source>
        <dbReference type="ARBA" id="ARBA00012438"/>
    </source>
</evidence>
<dbReference type="InterPro" id="IPR001789">
    <property type="entry name" value="Sig_transdc_resp-reg_receiver"/>
</dbReference>
<dbReference type="SMART" id="SM00387">
    <property type="entry name" value="HATPase_c"/>
    <property type="match status" value="1"/>
</dbReference>
<evidence type="ECO:0000256" key="16">
    <source>
        <dbReference type="ARBA" id="ARBA00024867"/>
    </source>
</evidence>
<dbReference type="GO" id="GO:0000155">
    <property type="term" value="F:phosphorelay sensor kinase activity"/>
    <property type="evidence" value="ECO:0007669"/>
    <property type="project" value="InterPro"/>
</dbReference>
<dbReference type="Gene3D" id="3.40.50.2300">
    <property type="match status" value="1"/>
</dbReference>
<dbReference type="PANTHER" id="PTHR43047">
    <property type="entry name" value="TWO-COMPONENT HISTIDINE PROTEIN KINASE"/>
    <property type="match status" value="1"/>
</dbReference>
<dbReference type="InterPro" id="IPR036641">
    <property type="entry name" value="HPT_dom_sf"/>
</dbReference>
<dbReference type="Gene3D" id="1.10.287.130">
    <property type="match status" value="1"/>
</dbReference>
<feature type="transmembrane region" description="Helical" evidence="20">
    <location>
        <begin position="151"/>
        <end position="174"/>
    </location>
</feature>
<keyword evidence="12" id="KW-0067">ATP-binding</keyword>
<dbReference type="InterPro" id="IPR008207">
    <property type="entry name" value="Sig_transdc_His_kin_Hpt_dom"/>
</dbReference>
<evidence type="ECO:0000256" key="20">
    <source>
        <dbReference type="SAM" id="Phobius"/>
    </source>
</evidence>
<evidence type="ECO:0000259" key="23">
    <source>
        <dbReference type="PROSITE" id="PS50883"/>
    </source>
</evidence>
<dbReference type="SMART" id="SM00388">
    <property type="entry name" value="HisKA"/>
    <property type="match status" value="1"/>
</dbReference>
<keyword evidence="8 19" id="KW-0597">Phosphoprotein</keyword>
<dbReference type="InterPro" id="IPR029787">
    <property type="entry name" value="Nucleotide_cyclase"/>
</dbReference>
<dbReference type="PROSITE" id="PS50110">
    <property type="entry name" value="RESPONSE_REGULATORY"/>
    <property type="match status" value="1"/>
</dbReference>
<reference evidence="26" key="1">
    <citation type="submission" date="2016-10" db="EMBL/GenBank/DDBJ databases">
        <authorList>
            <person name="Varghese N."/>
            <person name="Submissions S."/>
        </authorList>
    </citation>
    <scope>NUCLEOTIDE SEQUENCE [LARGE SCALE GENOMIC DNA]</scope>
    <source>
        <strain evidence="26">P18</strain>
    </source>
</reference>
<dbReference type="FunFam" id="3.30.565.10:FF:000010">
    <property type="entry name" value="Sensor histidine kinase RcsC"/>
    <property type="match status" value="1"/>
</dbReference>
<dbReference type="PROSITE" id="PS50109">
    <property type="entry name" value="HIS_KIN"/>
    <property type="match status" value="1"/>
</dbReference>
<dbReference type="Gene3D" id="3.20.20.450">
    <property type="entry name" value="EAL domain"/>
    <property type="match status" value="1"/>
</dbReference>
<evidence type="ECO:0000259" key="22">
    <source>
        <dbReference type="PROSITE" id="PS50110"/>
    </source>
</evidence>
<dbReference type="Pfam" id="PF00563">
    <property type="entry name" value="EAL"/>
    <property type="match status" value="1"/>
</dbReference>
<dbReference type="Pfam" id="PF00512">
    <property type="entry name" value="HisKA"/>
    <property type="match status" value="1"/>
</dbReference>
<dbReference type="EMBL" id="FOXO01000012">
    <property type="protein sequence ID" value="SFP92529.1"/>
    <property type="molecule type" value="Genomic_DNA"/>
</dbReference>
<sequence>MISAQNIGSITFNLAALVISITCVLYTLMMRTRIKFSNRLFMSLVLIVIIDSLTGILCEVIVYSGLSYGLKLFCFHVFQYLYFFTHFAIAPILALYIIISCGVSFRFTKKVRFLLALPFVLLELMVAVNPFTSLVYSVDENIVFHRGIGVYIAYFVSAFYVLFSIVAMVLYWNVFNRMKRFAIAYFFILVIAGTFIQMIVFSVRCELMCEAIGLLGLMIMFENDEDRIDISTWGYNRNAFLHDAGIYFKYNRHFHTICVRIQNGDVYRKIAGYEEFEKVLFMVVEFLSGIDTRYEVYRLSNDCFFLVCPDISEKEAGSVSKQVFDRFQREWLRQSSSFLLKACIIRACSPEQFGNIGYLLLLADSVFEKEPDRIYSQNDLDFILRRAKVEIAVKRGIEEGKFKVCYMPVYSKDGLIICGARAELEFTDDELGFIDKSEFLPIAEETGLIERLGWLNIEEVFYFLGGGITEEMDLEFIIINLSSVQVIRTDFVDNVKALIEKYGVNPRRVIFNLTESAVTSDENIMGNVIEELVSIGIRFGIENYGSGFFTNQSSASPLFEGVVMNATYMHAAYMNDQTRIILENRIKMVKEMGKDILISHVDDANLMEFASKMNVDYYQGMYFSQASSRNEFIAILRATELAKMEERRAKAANEAKSNFLANMSHEIRTPINAVLGMNEVILRECKDEKIIEYAQNIESAGRTLLSLINDILDFSKIESGSMEINEAEYDLSSVLNDVFNMVNLKAQQKALKLNFEIDEMIPDKLYGDEMRIRQVMVNILNNAIKYTEKGMVTLSLNGIEEDNGILLVLKVKDTGIGIKPDEIDSLFDKFKRLDVDKNKTVEGSGLGLAITHSLIELMDGTIDVESEYGVGSTFIITMPQGIRSDSRIGDFKARIANTVKNKEYHEKFVAPDAKILVVDDTPMNHVVIRELLKNTKIQIDSAGSGAECLEKQRFEKYDIIFMDYRMPQMDGIETFKTMKDDDVSKNKDTPVIILTANAITGARENFLQEGFEDYLSKPIESEKLENLIMKFLPKDKVIASREESEDSESRPDENYDSFVGVFNEIDTKEGLRNCGNMESYLNILKVYYDSINFTRDNILGAYESGNIKDYTSYVHSLKSTSRAIGAIRLSNMAKMLEDAGNNEDIKTIDDFNPQLLNMYHLVEHELAEVKEIAASKEDNDSESDKEPISEVQLIDAYNTILEVCTALDYDTLTYILETVNKYSINGIDNDIIKKIGKLAYKLDWDGIKQIVEDRLNNRENK</sequence>
<evidence type="ECO:0000313" key="26">
    <source>
        <dbReference type="Proteomes" id="UP000182624"/>
    </source>
</evidence>
<dbReference type="RefSeq" id="WP_074887552.1">
    <property type="nucleotide sequence ID" value="NZ_FOXO01000012.1"/>
</dbReference>
<keyword evidence="13 20" id="KW-1133">Transmembrane helix</keyword>
<keyword evidence="12" id="KW-0547">Nucleotide-binding</keyword>
<evidence type="ECO:0000256" key="3">
    <source>
        <dbReference type="ARBA" id="ARBA00006402"/>
    </source>
</evidence>
<dbReference type="CDD" id="cd01948">
    <property type="entry name" value="EAL"/>
    <property type="match status" value="1"/>
</dbReference>
<comment type="function">
    <text evidence="16">May play the central regulatory role in sporulation. It may be an element of the effector pathway responsible for the activation of sporulation genes in response to nutritional stress. Spo0A may act in concert with spo0H (a sigma factor) to control the expression of some genes that are critical to the sporulation process.</text>
</comment>
<keyword evidence="15 20" id="KW-0472">Membrane</keyword>
<evidence type="ECO:0000256" key="7">
    <source>
        <dbReference type="ARBA" id="ARBA00022519"/>
    </source>
</evidence>
<organism evidence="25 26">
    <name type="scientific">Butyrivibrio proteoclasticus</name>
    <dbReference type="NCBI Taxonomy" id="43305"/>
    <lineage>
        <taxon>Bacteria</taxon>
        <taxon>Bacillati</taxon>
        <taxon>Bacillota</taxon>
        <taxon>Clostridia</taxon>
        <taxon>Lachnospirales</taxon>
        <taxon>Lachnospiraceae</taxon>
        <taxon>Butyrivibrio</taxon>
    </lineage>
</organism>
<keyword evidence="10 20" id="KW-0812">Transmembrane</keyword>
<dbReference type="PROSITE" id="PS50894">
    <property type="entry name" value="HPT"/>
    <property type="match status" value="1"/>
</dbReference>
<evidence type="ECO:0000256" key="6">
    <source>
        <dbReference type="ARBA" id="ARBA00022475"/>
    </source>
</evidence>
<dbReference type="GO" id="GO:0005886">
    <property type="term" value="C:plasma membrane"/>
    <property type="evidence" value="ECO:0007669"/>
    <property type="project" value="UniProtKB-SubCell"/>
</dbReference>
<dbReference type="CDD" id="cd00082">
    <property type="entry name" value="HisKA"/>
    <property type="match status" value="1"/>
</dbReference>
<dbReference type="Pfam" id="PF00072">
    <property type="entry name" value="Response_reg"/>
    <property type="match status" value="1"/>
</dbReference>
<evidence type="ECO:0000256" key="11">
    <source>
        <dbReference type="ARBA" id="ARBA00022777"/>
    </source>
</evidence>
<dbReference type="PROSITE" id="PS50883">
    <property type="entry name" value="EAL"/>
    <property type="match status" value="1"/>
</dbReference>
<feature type="domain" description="HPt" evidence="24">
    <location>
        <begin position="1076"/>
        <end position="1173"/>
    </location>
</feature>
<feature type="domain" description="EAL" evidence="23">
    <location>
        <begin position="386"/>
        <end position="640"/>
    </location>
</feature>
<keyword evidence="9" id="KW-0808">Transferase</keyword>
<dbReference type="PANTHER" id="PTHR43047:SF72">
    <property type="entry name" value="OSMOSENSING HISTIDINE PROTEIN KINASE SLN1"/>
    <property type="match status" value="1"/>
</dbReference>
<evidence type="ECO:0000256" key="18">
    <source>
        <dbReference type="PROSITE-ProRule" id="PRU00110"/>
    </source>
</evidence>
<dbReference type="SMART" id="SM00448">
    <property type="entry name" value="REC"/>
    <property type="match status" value="1"/>
</dbReference>
<evidence type="ECO:0000256" key="2">
    <source>
        <dbReference type="ARBA" id="ARBA00004429"/>
    </source>
</evidence>
<dbReference type="Gene3D" id="1.20.120.160">
    <property type="entry name" value="HPT domain"/>
    <property type="match status" value="1"/>
</dbReference>
<dbReference type="GO" id="GO:0009927">
    <property type="term" value="F:histidine phosphotransfer kinase activity"/>
    <property type="evidence" value="ECO:0007669"/>
    <property type="project" value="TreeGrafter"/>
</dbReference>
<keyword evidence="26" id="KW-1185">Reference proteome</keyword>
<feature type="transmembrane region" description="Helical" evidence="20">
    <location>
        <begin position="6"/>
        <end position="28"/>
    </location>
</feature>
<dbReference type="InterPro" id="IPR036890">
    <property type="entry name" value="HATPase_C_sf"/>
</dbReference>
<evidence type="ECO:0000256" key="15">
    <source>
        <dbReference type="ARBA" id="ARBA00023136"/>
    </source>
</evidence>
<dbReference type="Proteomes" id="UP000182624">
    <property type="component" value="Unassembled WGS sequence"/>
</dbReference>
<dbReference type="InterPro" id="IPR035919">
    <property type="entry name" value="EAL_sf"/>
</dbReference>
<keyword evidence="6" id="KW-1003">Cell membrane</keyword>
<dbReference type="EC" id="2.7.13.3" evidence="4"/>
<dbReference type="InterPro" id="IPR011006">
    <property type="entry name" value="CheY-like_superfamily"/>
</dbReference>
<dbReference type="InterPro" id="IPR005467">
    <property type="entry name" value="His_kinase_dom"/>
</dbReference>
<evidence type="ECO:0000256" key="5">
    <source>
        <dbReference type="ARBA" id="ARBA00018672"/>
    </source>
</evidence>
<evidence type="ECO:0000256" key="14">
    <source>
        <dbReference type="ARBA" id="ARBA00023012"/>
    </source>
</evidence>
<keyword evidence="11 25" id="KW-0418">Kinase</keyword>
<dbReference type="InterPro" id="IPR036097">
    <property type="entry name" value="HisK_dim/P_sf"/>
</dbReference>
<gene>
    <name evidence="25" type="ORF">SAMN04487928_11227</name>
</gene>
<feature type="modified residue" description="Phosphohistidine" evidence="18">
    <location>
        <position position="1115"/>
    </location>
</feature>
<dbReference type="InterPro" id="IPR004358">
    <property type="entry name" value="Sig_transdc_His_kin-like_C"/>
</dbReference>
<evidence type="ECO:0000256" key="1">
    <source>
        <dbReference type="ARBA" id="ARBA00000085"/>
    </source>
</evidence>
<dbReference type="OrthoDB" id="9762141at2"/>
<keyword evidence="14" id="KW-0902">Two-component regulatory system</keyword>
<dbReference type="CDD" id="cd16922">
    <property type="entry name" value="HATPase_EvgS-ArcB-TorS-like"/>
    <property type="match status" value="1"/>
</dbReference>
<feature type="transmembrane region" description="Helical" evidence="20">
    <location>
        <begin position="111"/>
        <end position="131"/>
    </location>
</feature>
<evidence type="ECO:0000256" key="10">
    <source>
        <dbReference type="ARBA" id="ARBA00022692"/>
    </source>
</evidence>
<keyword evidence="7" id="KW-0997">Cell inner membrane</keyword>
<dbReference type="CDD" id="cd17546">
    <property type="entry name" value="REC_hyHK_CKI1_RcsC-like"/>
    <property type="match status" value="1"/>
</dbReference>
<feature type="transmembrane region" description="Helical" evidence="20">
    <location>
        <begin position="40"/>
        <end position="66"/>
    </location>
</feature>
<comment type="subcellular location">
    <subcellularLocation>
        <location evidence="2">Cell inner membrane</location>
        <topology evidence="2">Multi-pass membrane protein</topology>
    </subcellularLocation>
</comment>
<evidence type="ECO:0000259" key="24">
    <source>
        <dbReference type="PROSITE" id="PS50894"/>
    </source>
</evidence>
<evidence type="ECO:0000259" key="21">
    <source>
        <dbReference type="PROSITE" id="PS50109"/>
    </source>
</evidence>
<protein>
    <recommendedName>
        <fullName evidence="17">Circadian input-output histidine kinase CikA</fullName>
        <ecNumber evidence="4">2.7.13.3</ecNumber>
    </recommendedName>
    <alternativeName>
        <fullName evidence="5">Stage 0 sporulation protein A homolog</fullName>
    </alternativeName>
</protein>
<dbReference type="SUPFAM" id="SSF47226">
    <property type="entry name" value="Histidine-containing phosphotransfer domain, HPT domain"/>
    <property type="match status" value="1"/>
</dbReference>
<feature type="transmembrane region" description="Helical" evidence="20">
    <location>
        <begin position="181"/>
        <end position="201"/>
    </location>
</feature>
<feature type="transmembrane region" description="Helical" evidence="20">
    <location>
        <begin position="78"/>
        <end position="99"/>
    </location>
</feature>
<dbReference type="InterPro" id="IPR001633">
    <property type="entry name" value="EAL_dom"/>
</dbReference>
<comment type="similarity">
    <text evidence="3">In the N-terminal section; belongs to the phytochrome family.</text>
</comment>
<evidence type="ECO:0000256" key="13">
    <source>
        <dbReference type="ARBA" id="ARBA00022989"/>
    </source>
</evidence>
<evidence type="ECO:0000313" key="25">
    <source>
        <dbReference type="EMBL" id="SFP92529.1"/>
    </source>
</evidence>
<dbReference type="SUPFAM" id="SSF141868">
    <property type="entry name" value="EAL domain-like"/>
    <property type="match status" value="1"/>
</dbReference>
<comment type="catalytic activity">
    <reaction evidence="1">
        <text>ATP + protein L-histidine = ADP + protein N-phospho-L-histidine.</text>
        <dbReference type="EC" id="2.7.13.3"/>
    </reaction>
</comment>
<dbReference type="InterPro" id="IPR003594">
    <property type="entry name" value="HATPase_dom"/>
</dbReference>
<dbReference type="InterPro" id="IPR003661">
    <property type="entry name" value="HisK_dim/P_dom"/>
</dbReference>
<dbReference type="Pfam" id="PF02518">
    <property type="entry name" value="HATPase_c"/>
    <property type="match status" value="1"/>
</dbReference>
<evidence type="ECO:0000256" key="17">
    <source>
        <dbReference type="ARBA" id="ARBA00074306"/>
    </source>
</evidence>
<name>A0A1I5UB44_9FIRM</name>
<feature type="modified residue" description="4-aspartylphosphate" evidence="19">
    <location>
        <position position="963"/>
    </location>
</feature>
<feature type="domain" description="Histidine kinase" evidence="21">
    <location>
        <begin position="662"/>
        <end position="882"/>
    </location>
</feature>
<dbReference type="SMART" id="SM00052">
    <property type="entry name" value="EAL"/>
    <property type="match status" value="1"/>
</dbReference>